<evidence type="ECO:0000313" key="2">
    <source>
        <dbReference type="Proteomes" id="UP001304298"/>
    </source>
</evidence>
<comment type="caution">
    <text evidence="1">The sequence shown here is derived from an EMBL/GenBank/DDBJ whole genome shotgun (WGS) entry which is preliminary data.</text>
</comment>
<proteinExistence type="predicted"/>
<protein>
    <submittedName>
        <fullName evidence="1">Uncharacterized protein</fullName>
    </submittedName>
</protein>
<dbReference type="Proteomes" id="UP001304298">
    <property type="component" value="Unassembled WGS sequence"/>
</dbReference>
<evidence type="ECO:0000313" key="1">
    <source>
        <dbReference type="EMBL" id="MEA5362591.1"/>
    </source>
</evidence>
<keyword evidence="2" id="KW-1185">Reference proteome</keyword>
<dbReference type="EMBL" id="JAYFSI010000005">
    <property type="protein sequence ID" value="MEA5362591.1"/>
    <property type="molecule type" value="Genomic_DNA"/>
</dbReference>
<reference evidence="1 2" key="1">
    <citation type="submission" date="2023-12" db="EMBL/GenBank/DDBJ databases">
        <title>Amycolatopsis sp. V23-08.</title>
        <authorList>
            <person name="Somphong A."/>
        </authorList>
    </citation>
    <scope>NUCLEOTIDE SEQUENCE [LARGE SCALE GENOMIC DNA]</scope>
    <source>
        <strain evidence="1 2">V23-08</strain>
    </source>
</reference>
<sequence length="236" mass="26909">MGREDRVAREAAAEDALVQFAKGRSRLHAQGFHQPAADLQVRLQRFGSAARVRQGPHRLCPRGFPQRVPCREFPQLRRRLVAFAGLDAQEITTRAGEQPILHVTGCDVLPTALRAWTGRSCRRWSGSARSWPRRTAVVGREGHRLRQWATRECSSPVLISHTDIIMVMTAFRIEDRDHCCHRRFHLLRLAVRGRAERGQRVGVRAVVGVLYQARGVPKVPAQHERVCEPLPRRRPR</sequence>
<organism evidence="1 2">
    <name type="scientific">Amycolatopsis heterodermiae</name>
    <dbReference type="NCBI Taxonomy" id="3110235"/>
    <lineage>
        <taxon>Bacteria</taxon>
        <taxon>Bacillati</taxon>
        <taxon>Actinomycetota</taxon>
        <taxon>Actinomycetes</taxon>
        <taxon>Pseudonocardiales</taxon>
        <taxon>Pseudonocardiaceae</taxon>
        <taxon>Amycolatopsis</taxon>
    </lineage>
</organism>
<gene>
    <name evidence="1" type="ORF">VA596_23855</name>
</gene>
<name>A0ABU5R8P0_9PSEU</name>
<accession>A0ABU5R8P0</accession>